<reference evidence="3" key="3">
    <citation type="submission" date="2020-03" db="EMBL/GenBank/DDBJ databases">
        <title>Sequencing and Assembly of Multiple Reported Metal-Biooxidizing Members of the Extremely Thermoacidophilic Archaeal Family Sulfolobaceae.</title>
        <authorList>
            <person name="Counts J.A."/>
            <person name="Kelly R.M."/>
        </authorList>
    </citation>
    <scope>NUCLEOTIDE SEQUENCE [LARGE SCALE GENOMIC DNA]</scope>
    <source>
        <strain evidence="3">HO1-1</strain>
    </source>
</reference>
<keyword evidence="1" id="KW-1133">Transmembrane helix</keyword>
<organism evidence="2 3">
    <name type="scientific">Metallosphaera hakonensis JCM 8857 = DSM 7519</name>
    <dbReference type="NCBI Taxonomy" id="1293036"/>
    <lineage>
        <taxon>Archaea</taxon>
        <taxon>Thermoproteota</taxon>
        <taxon>Thermoprotei</taxon>
        <taxon>Sulfolobales</taxon>
        <taxon>Sulfolobaceae</taxon>
        <taxon>Metallosphaera</taxon>
    </lineage>
</organism>
<gene>
    <name evidence="2" type="ORF">DFR87_01415</name>
</gene>
<reference evidence="3" key="2">
    <citation type="submission" date="2020-03" db="EMBL/GenBank/DDBJ databases">
        <title>Complete Genome Sequences of Extremely Thermoacidophilic, Metal-Mobilizing Type-Strain Members of the Archaeal Family Sulfolobaceae: Acidianus brierleyi DSM-1651T, Acidianus sulfidivorans DSM-18786T, Metallosphaera hakonensis DSM-7519T, and Metallosphaera prunae DSM-10039T.</title>
        <authorList>
            <person name="Counts J.A."/>
            <person name="Kelly R.M."/>
        </authorList>
    </citation>
    <scope>NUCLEOTIDE SEQUENCE [LARGE SCALE GENOMIC DNA]</scope>
    <source>
        <strain evidence="3">HO1-1</strain>
    </source>
</reference>
<name>A0A2U9IRD7_9CREN</name>
<feature type="transmembrane region" description="Helical" evidence="1">
    <location>
        <begin position="178"/>
        <end position="202"/>
    </location>
</feature>
<keyword evidence="3" id="KW-1185">Reference proteome</keyword>
<feature type="transmembrane region" description="Helical" evidence="1">
    <location>
        <begin position="102"/>
        <end position="124"/>
    </location>
</feature>
<dbReference type="Pfam" id="PF06157">
    <property type="entry name" value="DUF973"/>
    <property type="match status" value="1"/>
</dbReference>
<evidence type="ECO:0000313" key="3">
    <source>
        <dbReference type="Proteomes" id="UP000247586"/>
    </source>
</evidence>
<feature type="transmembrane region" description="Helical" evidence="1">
    <location>
        <begin position="144"/>
        <end position="166"/>
    </location>
</feature>
<sequence length="325" mass="34352">MSSQLEISGLRKLRIYALIALISILISLSLNFFLQITPLTIQQQPGAPPTAPLRELARLFGLIIPFLIVGAILQLASLIILRSGFKDLLQVRRDVGVGVTGTTLYIVSLPVLVIGALAILLFVIRSLPAFQNPPVPPTLVGPLVGGVILILIGALIALVGAIMVIIGLFKVGSIYGEGLIKVGAILTIIPYLNLVAPFLLIFGLGNAIRKVQGGYSGQSTGPLTPPQFPGQSPGRGPQVYQVGVGSLDDNGVTRLTLYSASPMTLVSAILYTQSGPRVARSLTLSLSPGYNNVEMTFDTSPLPKGTYNVDITFSNGLSLRVLVVH</sequence>
<feature type="transmembrane region" description="Helical" evidence="1">
    <location>
        <begin position="56"/>
        <end position="81"/>
    </location>
</feature>
<dbReference type="AlphaFoldDB" id="A0A2U9IRD7"/>
<protein>
    <recommendedName>
        <fullName evidence="4">DUF973 domain-containing protein</fullName>
    </recommendedName>
</protein>
<dbReference type="RefSeq" id="WP_110368752.1">
    <property type="nucleotide sequence ID" value="NZ_CP029287.2"/>
</dbReference>
<dbReference type="OrthoDB" id="43683at2157"/>
<evidence type="ECO:0008006" key="4">
    <source>
        <dbReference type="Google" id="ProtNLM"/>
    </source>
</evidence>
<dbReference type="KEGG" id="mhk:DFR87_01415"/>
<evidence type="ECO:0000256" key="1">
    <source>
        <dbReference type="SAM" id="Phobius"/>
    </source>
</evidence>
<keyword evidence="1" id="KW-0812">Transmembrane</keyword>
<accession>A0A2U9IRD7</accession>
<keyword evidence="1" id="KW-0472">Membrane</keyword>
<dbReference type="EMBL" id="CP029287">
    <property type="protein sequence ID" value="AWR98580.1"/>
    <property type="molecule type" value="Genomic_DNA"/>
</dbReference>
<dbReference type="Proteomes" id="UP000247586">
    <property type="component" value="Chromosome"/>
</dbReference>
<feature type="transmembrane region" description="Helical" evidence="1">
    <location>
        <begin position="15"/>
        <end position="36"/>
    </location>
</feature>
<dbReference type="InterPro" id="IPR009321">
    <property type="entry name" value="DUF973"/>
</dbReference>
<proteinExistence type="predicted"/>
<evidence type="ECO:0000313" key="2">
    <source>
        <dbReference type="EMBL" id="AWR98580.1"/>
    </source>
</evidence>
<dbReference type="GeneID" id="36833959"/>
<reference evidence="2 3" key="1">
    <citation type="submission" date="2018-05" db="EMBL/GenBank/DDBJ databases">
        <title>Complete Genome Sequences of Extremely Thermoacidophilic, Metal-Mobilizing Type-Strain Members of the Archaeal Family Sulfolobaceae: Acidianus brierleyi DSM-1651T, Acidianus sulfidivorans DSM-18786T, Metallosphaera hakonensis DSM-7519T, and Metallosphaera prunae DSM-10039T.</title>
        <authorList>
            <person name="Counts J.A."/>
            <person name="Kelly R.M."/>
        </authorList>
    </citation>
    <scope>NUCLEOTIDE SEQUENCE [LARGE SCALE GENOMIC DNA]</scope>
    <source>
        <strain evidence="2 3">HO1-1</strain>
    </source>
</reference>